<gene>
    <name evidence="4" type="ORF">NDU88_005614</name>
</gene>
<evidence type="ECO:0000256" key="2">
    <source>
        <dbReference type="SAM" id="MobiDB-lite"/>
    </source>
</evidence>
<sequence length="712" mass="80332">MAGQEESLPLQEYIRSLSPSSLPRIVQICCGVYFQGSIYELSGNEVSLSTGDLVKIISFELQKVICEDHSSATAVELPPNFEGHFRLLPDKTYSSIGEVSRALSSGKDRQPSAFASVVDFSVNKHNIKAFQAIFWRGLSSDSQYAKCITKEDHGNVCFKIPLTIQGEFYAFEGENLYTLSEMLQLENLAGLRVTCSSLRGSALSLTPVYEVHAVMQLRPNVVKIPSNLEVDLVDVTEECCDVKFIKSQSLHEVLEFEHTFPVVAELLETPDQLSIFKNDWFRSLQKGQKLIFHKRASTCKILASSSKGKKEYRYFFISSSYNGKFKRKPQEFPTAYDLLASLKKDTVLQVVVTKDCEGEFASLCAGDRLKVNFPTSIVTLVDGVTQQTDVLPCTRECSDDEDEPEKIMLPLYAEGRFLEEVTDNKRYTISNIIENFKLPCEFKVAGKDSSMPNDTLGSFFPLTLEEVIQEPFVVTSFLSEPSLCFDLPLKWFSMSLFFTEDLPPVVRELTSISTVEEVTDSFYYKIRKLFPSSGPPPPRPPKRQTTNKPLTAKEVPEPMLRKLSLPHPLDRTSPTVGDDQPVLYPRKPKERLSSASNLNNYAPNPVKKQMATARTAERNDAFEDDDQHNYEESQRSVVFSLTSGISAPVLRKRFQTVEENFPRRPDCITIDTILFQRADHVTCQSPSLHIARKETLWITTEYSQPTEACLAK</sequence>
<feature type="compositionally biased region" description="Polar residues" evidence="2">
    <location>
        <begin position="593"/>
        <end position="602"/>
    </location>
</feature>
<evidence type="ECO:0000313" key="5">
    <source>
        <dbReference type="Proteomes" id="UP001066276"/>
    </source>
</evidence>
<dbReference type="GO" id="GO:0005634">
    <property type="term" value="C:nucleus"/>
    <property type="evidence" value="ECO:0007669"/>
    <property type="project" value="TreeGrafter"/>
</dbReference>
<dbReference type="Proteomes" id="UP001066276">
    <property type="component" value="Chromosome 3_1"/>
</dbReference>
<dbReference type="GO" id="GO:0005737">
    <property type="term" value="C:cytoplasm"/>
    <property type="evidence" value="ECO:0007669"/>
    <property type="project" value="TreeGrafter"/>
</dbReference>
<keyword evidence="5" id="KW-1185">Reference proteome</keyword>
<feature type="region of interest" description="Disordered" evidence="2">
    <location>
        <begin position="530"/>
        <end position="615"/>
    </location>
</feature>
<evidence type="ECO:0000259" key="3">
    <source>
        <dbReference type="Pfam" id="PF12736"/>
    </source>
</evidence>
<dbReference type="GO" id="GO:0050852">
    <property type="term" value="P:T cell receptor signaling pathway"/>
    <property type="evidence" value="ECO:0007669"/>
    <property type="project" value="TreeGrafter"/>
</dbReference>
<organism evidence="4 5">
    <name type="scientific">Pleurodeles waltl</name>
    <name type="common">Iberian ribbed newt</name>
    <dbReference type="NCBI Taxonomy" id="8319"/>
    <lineage>
        <taxon>Eukaryota</taxon>
        <taxon>Metazoa</taxon>
        <taxon>Chordata</taxon>
        <taxon>Craniata</taxon>
        <taxon>Vertebrata</taxon>
        <taxon>Euteleostomi</taxon>
        <taxon>Amphibia</taxon>
        <taxon>Batrachia</taxon>
        <taxon>Caudata</taxon>
        <taxon>Salamandroidea</taxon>
        <taxon>Salamandridae</taxon>
        <taxon>Pleurodelinae</taxon>
        <taxon>Pleurodeles</taxon>
    </lineage>
</organism>
<accession>A0AAV7UII8</accession>
<evidence type="ECO:0000256" key="1">
    <source>
        <dbReference type="ARBA" id="ARBA00006414"/>
    </source>
</evidence>
<evidence type="ECO:0000313" key="4">
    <source>
        <dbReference type="EMBL" id="KAJ1188857.1"/>
    </source>
</evidence>
<feature type="domain" description="CABIT" evidence="3">
    <location>
        <begin position="22"/>
        <end position="241"/>
    </location>
</feature>
<dbReference type="Pfam" id="PF12736">
    <property type="entry name" value="CABIT"/>
    <property type="match status" value="2"/>
</dbReference>
<protein>
    <recommendedName>
        <fullName evidence="3">CABIT domain-containing protein</fullName>
    </recommendedName>
</protein>
<reference evidence="4" key="1">
    <citation type="journal article" date="2022" name="bioRxiv">
        <title>Sequencing and chromosome-scale assembly of the giantPleurodeles waltlgenome.</title>
        <authorList>
            <person name="Brown T."/>
            <person name="Elewa A."/>
            <person name="Iarovenko S."/>
            <person name="Subramanian E."/>
            <person name="Araus A.J."/>
            <person name="Petzold A."/>
            <person name="Susuki M."/>
            <person name="Suzuki K.-i.T."/>
            <person name="Hayashi T."/>
            <person name="Toyoda A."/>
            <person name="Oliveira C."/>
            <person name="Osipova E."/>
            <person name="Leigh N.D."/>
            <person name="Simon A."/>
            <person name="Yun M.H."/>
        </authorList>
    </citation>
    <scope>NUCLEOTIDE SEQUENCE</scope>
    <source>
        <strain evidence="4">20211129_DDA</strain>
        <tissue evidence="4">Liver</tissue>
    </source>
</reference>
<proteinExistence type="inferred from homology"/>
<dbReference type="PANTHER" id="PTHR15215:SF2">
    <property type="entry name" value="PROTEIN THEMIS2"/>
    <property type="match status" value="1"/>
</dbReference>
<dbReference type="AlphaFoldDB" id="A0AAV7UII8"/>
<dbReference type="PANTHER" id="PTHR15215">
    <property type="entry name" value="CABIT DOMAIN-CONTAINING PROTEIN"/>
    <property type="match status" value="1"/>
</dbReference>
<name>A0AAV7UII8_PLEWA</name>
<comment type="caution">
    <text evidence="4">The sequence shown here is derived from an EMBL/GenBank/DDBJ whole genome shotgun (WGS) entry which is preliminary data.</text>
</comment>
<dbReference type="InterPro" id="IPR039671">
    <property type="entry name" value="THEMIS"/>
</dbReference>
<dbReference type="InterPro" id="IPR025946">
    <property type="entry name" value="CABIT_dom"/>
</dbReference>
<comment type="similarity">
    <text evidence="1">Belongs to the themis family.</text>
</comment>
<feature type="domain" description="CABIT" evidence="3">
    <location>
        <begin position="270"/>
        <end position="476"/>
    </location>
</feature>
<dbReference type="EMBL" id="JANPWB010000005">
    <property type="protein sequence ID" value="KAJ1188857.1"/>
    <property type="molecule type" value="Genomic_DNA"/>
</dbReference>